<dbReference type="RefSeq" id="WP_212942266.1">
    <property type="nucleotide sequence ID" value="NZ_BORR01000019.1"/>
</dbReference>
<dbReference type="EMBL" id="BORR01000019">
    <property type="protein sequence ID" value="GIO39211.1"/>
    <property type="molecule type" value="Genomic_DNA"/>
</dbReference>
<reference evidence="1 2" key="1">
    <citation type="submission" date="2021-03" db="EMBL/GenBank/DDBJ databases">
        <title>Antimicrobial resistance genes in bacteria isolated from Japanese honey, and their potential for conferring macrolide and lincosamide resistance in the American foulbrood pathogen Paenibacillus larvae.</title>
        <authorList>
            <person name="Okamoto M."/>
            <person name="Kumagai M."/>
            <person name="Kanamori H."/>
            <person name="Takamatsu D."/>
        </authorList>
    </citation>
    <scope>NUCLEOTIDE SEQUENCE [LARGE SCALE GENOMIC DNA]</scope>
    <source>
        <strain evidence="1 2">J41TS12</strain>
    </source>
</reference>
<comment type="caution">
    <text evidence="1">The sequence shown here is derived from an EMBL/GenBank/DDBJ whole genome shotgun (WGS) entry which is preliminary data.</text>
</comment>
<evidence type="ECO:0008006" key="3">
    <source>
        <dbReference type="Google" id="ProtNLM"/>
    </source>
</evidence>
<protein>
    <recommendedName>
        <fullName evidence="3">Nitrile hydratase subunit beta</fullName>
    </recommendedName>
</protein>
<accession>A0A919XVH8</accession>
<sequence length="69" mass="7826">MNTPFGSPMNEVNMIAKLADIKEEHYHQLVTLSAIMELLVEKGILSRAEIEQKAAELDRFIDQPPYPTV</sequence>
<keyword evidence="2" id="KW-1185">Reference proteome</keyword>
<organism evidence="1 2">
    <name type="scientific">Paenibacillus antibioticophila</name>
    <dbReference type="NCBI Taxonomy" id="1274374"/>
    <lineage>
        <taxon>Bacteria</taxon>
        <taxon>Bacillati</taxon>
        <taxon>Bacillota</taxon>
        <taxon>Bacilli</taxon>
        <taxon>Bacillales</taxon>
        <taxon>Paenibacillaceae</taxon>
        <taxon>Paenibacillus</taxon>
    </lineage>
</organism>
<gene>
    <name evidence="1" type="ORF">J41TS12_40720</name>
</gene>
<evidence type="ECO:0000313" key="1">
    <source>
        <dbReference type="EMBL" id="GIO39211.1"/>
    </source>
</evidence>
<evidence type="ECO:0000313" key="2">
    <source>
        <dbReference type="Proteomes" id="UP000681162"/>
    </source>
</evidence>
<dbReference type="AlphaFoldDB" id="A0A919XVH8"/>
<proteinExistence type="predicted"/>
<dbReference type="Proteomes" id="UP000681162">
    <property type="component" value="Unassembled WGS sequence"/>
</dbReference>
<name>A0A919XVH8_9BACL</name>